<dbReference type="GO" id="GO:0003677">
    <property type="term" value="F:DNA binding"/>
    <property type="evidence" value="ECO:0007669"/>
    <property type="project" value="UniProtKB-KW"/>
</dbReference>
<dbReference type="PROSITE" id="PS50931">
    <property type="entry name" value="HTH_LYSR"/>
    <property type="match status" value="1"/>
</dbReference>
<evidence type="ECO:0000256" key="3">
    <source>
        <dbReference type="ARBA" id="ARBA00023125"/>
    </source>
</evidence>
<dbReference type="Proteomes" id="UP000251891">
    <property type="component" value="Unassembled WGS sequence"/>
</dbReference>
<dbReference type="InterPro" id="IPR036388">
    <property type="entry name" value="WH-like_DNA-bd_sf"/>
</dbReference>
<dbReference type="GO" id="GO:0032993">
    <property type="term" value="C:protein-DNA complex"/>
    <property type="evidence" value="ECO:0007669"/>
    <property type="project" value="TreeGrafter"/>
</dbReference>
<dbReference type="CDD" id="cd05466">
    <property type="entry name" value="PBP2_LTTR_substrate"/>
    <property type="match status" value="1"/>
</dbReference>
<feature type="domain" description="HTH lysR-type" evidence="5">
    <location>
        <begin position="10"/>
        <end position="67"/>
    </location>
</feature>
<name>A0A365HD34_9ACTN</name>
<evidence type="ECO:0000259" key="5">
    <source>
        <dbReference type="PROSITE" id="PS50931"/>
    </source>
</evidence>
<dbReference type="Pfam" id="PF03466">
    <property type="entry name" value="LysR_substrate"/>
    <property type="match status" value="1"/>
</dbReference>
<keyword evidence="7" id="KW-1185">Reference proteome</keyword>
<protein>
    <recommendedName>
        <fullName evidence="5">HTH lysR-type domain-containing protein</fullName>
    </recommendedName>
</protein>
<dbReference type="SUPFAM" id="SSF46785">
    <property type="entry name" value="Winged helix' DNA-binding domain"/>
    <property type="match status" value="1"/>
</dbReference>
<comment type="similarity">
    <text evidence="1">Belongs to the LysR transcriptional regulatory family.</text>
</comment>
<keyword evidence="4" id="KW-0804">Transcription</keyword>
<dbReference type="OrthoDB" id="79118at2"/>
<proteinExistence type="inferred from homology"/>
<dbReference type="PANTHER" id="PTHR30346:SF28">
    <property type="entry name" value="HTH-TYPE TRANSCRIPTIONAL REGULATOR CYNR"/>
    <property type="match status" value="1"/>
</dbReference>
<evidence type="ECO:0000313" key="7">
    <source>
        <dbReference type="Proteomes" id="UP000251891"/>
    </source>
</evidence>
<keyword evidence="2" id="KW-0805">Transcription regulation</keyword>
<dbReference type="InterPro" id="IPR036390">
    <property type="entry name" value="WH_DNA-bd_sf"/>
</dbReference>
<dbReference type="GO" id="GO:0003700">
    <property type="term" value="F:DNA-binding transcription factor activity"/>
    <property type="evidence" value="ECO:0007669"/>
    <property type="project" value="InterPro"/>
</dbReference>
<sequence length="314" mass="34441">MIAEGTLGPVEIQQLRYFVTVAEELHFGRAAERLHLTPSPLSRRIRDLEKELGHDLFDRGHRRVELTGFGRRFLPPARDVLERFDALARLAPGDGPPEPPAPRIGATPLAPPQVLDLVLETYRQERPGAEPPVTLEPSAALLKLLAAGRLDLAVVHLPVEDPRLHSLPLARYRLGVALRGDDDLARLPAVKVADLADRTVLLTSAKVQPQAMGEFRRRLVEAGLRRVRELPHSDIVRLAVHVGRSRDIAVISMNSLTRRVFAGARITLLPLDEPDLQLRLGVAWPAGAGGPAAEVVAGIVTALRARRDEPLMIV</sequence>
<dbReference type="FunFam" id="1.10.10.10:FF:000001">
    <property type="entry name" value="LysR family transcriptional regulator"/>
    <property type="match status" value="1"/>
</dbReference>
<evidence type="ECO:0000256" key="2">
    <source>
        <dbReference type="ARBA" id="ARBA00023015"/>
    </source>
</evidence>
<dbReference type="SUPFAM" id="SSF53850">
    <property type="entry name" value="Periplasmic binding protein-like II"/>
    <property type="match status" value="1"/>
</dbReference>
<dbReference type="Gene3D" id="1.10.10.10">
    <property type="entry name" value="Winged helix-like DNA-binding domain superfamily/Winged helix DNA-binding domain"/>
    <property type="match status" value="1"/>
</dbReference>
<keyword evidence="3" id="KW-0238">DNA-binding</keyword>
<dbReference type="Pfam" id="PF00126">
    <property type="entry name" value="HTH_1"/>
    <property type="match status" value="1"/>
</dbReference>
<dbReference type="InterPro" id="IPR005119">
    <property type="entry name" value="LysR_subst-bd"/>
</dbReference>
<accession>A0A365HD34</accession>
<comment type="caution">
    <text evidence="6">The sequence shown here is derived from an EMBL/GenBank/DDBJ whole genome shotgun (WGS) entry which is preliminary data.</text>
</comment>
<evidence type="ECO:0000256" key="4">
    <source>
        <dbReference type="ARBA" id="ARBA00023163"/>
    </source>
</evidence>
<dbReference type="PANTHER" id="PTHR30346">
    <property type="entry name" value="TRANSCRIPTIONAL DUAL REGULATOR HCAR-RELATED"/>
    <property type="match status" value="1"/>
</dbReference>
<dbReference type="AlphaFoldDB" id="A0A365HD34"/>
<dbReference type="InterPro" id="IPR000847">
    <property type="entry name" value="LysR_HTH_N"/>
</dbReference>
<dbReference type="EMBL" id="QLYX01000002">
    <property type="protein sequence ID" value="RAY16173.1"/>
    <property type="molecule type" value="Genomic_DNA"/>
</dbReference>
<evidence type="ECO:0000256" key="1">
    <source>
        <dbReference type="ARBA" id="ARBA00009437"/>
    </source>
</evidence>
<evidence type="ECO:0000313" key="6">
    <source>
        <dbReference type="EMBL" id="RAY16173.1"/>
    </source>
</evidence>
<gene>
    <name evidence="6" type="ORF">DPM19_04425</name>
</gene>
<dbReference type="PRINTS" id="PR00039">
    <property type="entry name" value="HTHLYSR"/>
</dbReference>
<organism evidence="6 7">
    <name type="scientific">Actinomadura craniellae</name>
    <dbReference type="NCBI Taxonomy" id="2231787"/>
    <lineage>
        <taxon>Bacteria</taxon>
        <taxon>Bacillati</taxon>
        <taxon>Actinomycetota</taxon>
        <taxon>Actinomycetes</taxon>
        <taxon>Streptosporangiales</taxon>
        <taxon>Thermomonosporaceae</taxon>
        <taxon>Actinomadura</taxon>
    </lineage>
</organism>
<dbReference type="RefSeq" id="WP_158566695.1">
    <property type="nucleotide sequence ID" value="NZ_QLYX01000002.1"/>
</dbReference>
<reference evidence="6 7" key="1">
    <citation type="submission" date="2018-06" db="EMBL/GenBank/DDBJ databases">
        <title>Actinomadura craniellae sp. nov. isolated from marine sponge Craniella sp.</title>
        <authorList>
            <person name="Li L."/>
            <person name="Xu Q.H."/>
            <person name="Lin H.W."/>
            <person name="Lu Y.H."/>
        </authorList>
    </citation>
    <scope>NUCLEOTIDE SEQUENCE [LARGE SCALE GENOMIC DNA]</scope>
    <source>
        <strain evidence="6 7">LHW63021</strain>
    </source>
</reference>
<dbReference type="Gene3D" id="3.40.190.10">
    <property type="entry name" value="Periplasmic binding protein-like II"/>
    <property type="match status" value="2"/>
</dbReference>